<dbReference type="HAMAP" id="MF_00900">
    <property type="entry name" value="GTPase_HflX"/>
    <property type="match status" value="1"/>
</dbReference>
<comment type="similarity">
    <text evidence="6">Belongs to the TRAFAC class OBG-HflX-like GTPase superfamily. HflX GTPase family.</text>
</comment>
<dbReference type="PROSITE" id="PS51705">
    <property type="entry name" value="G_HFLX"/>
    <property type="match status" value="1"/>
</dbReference>
<evidence type="ECO:0000256" key="3">
    <source>
        <dbReference type="ARBA" id="ARBA00022741"/>
    </source>
</evidence>
<evidence type="ECO:0000259" key="11">
    <source>
        <dbReference type="PROSITE" id="PS51705"/>
    </source>
</evidence>
<keyword evidence="9" id="KW-0175">Coiled coil</keyword>
<dbReference type="Gene3D" id="3.40.50.300">
    <property type="entry name" value="P-loop containing nucleotide triphosphate hydrolases"/>
    <property type="match status" value="1"/>
</dbReference>
<dbReference type="OrthoDB" id="9812272at2"/>
<keyword evidence="4 8" id="KW-0460">Magnesium</keyword>
<sequence>MARKTSQPTALPQERALLIGVDLPGTNHWAMTDSMAELARLAQTDGAQVVGELTQRLDRPVPKTFIGSGKTRELVDLVHALDVDVVIFDDELTPSQQSNIEKAVGEPVKVIDRTALILDIFGNHAKTREGRLQVQLAQLQYVLPRLRGMWSHLMGEQTRGGIGSRFGQGESQLEVDRRLVRDRISKLREELKRLAQRREVQSKARWDSGVYRVALAGYTNAGKSTLLNALTDSDVYAKDELFATLDPTTRALDLAEGRKITITDTVGFIQKLPTTLVEAFKSTLAEVAAADLIIIVADASDPHWPAQVASVRDTLEQIDAGSITNLLCLNKIDELSAAEKDTLRIMHPQALQVSALTGQGLPGLLHEIATIASENDCTVTARIPYEKGLLMKMVHERGQVLRETYEDGGLLITAKVPVRLAGTLAPYRVDGDNLESKEDSESEPDTERNVSESPVT</sequence>
<feature type="binding site" evidence="7">
    <location>
        <begin position="242"/>
        <end position="246"/>
    </location>
    <ligand>
        <name>GTP</name>
        <dbReference type="ChEBI" id="CHEBI:37565"/>
    </ligand>
</feature>
<dbReference type="Proteomes" id="UP000310263">
    <property type="component" value="Unassembled WGS sequence"/>
</dbReference>
<comment type="cofactor">
    <cofactor evidence="8">
        <name>Mg(2+)</name>
        <dbReference type="ChEBI" id="CHEBI:18420"/>
    </cofactor>
</comment>
<comment type="function">
    <text evidence="6">GTPase that associates with the 50S ribosomal subunit and may have a role during protein synthesis or ribosome biogenesis.</text>
</comment>
<gene>
    <name evidence="6 12" type="primary">hflX</name>
    <name evidence="12" type="ORF">E5334_05810</name>
</gene>
<evidence type="ECO:0000256" key="10">
    <source>
        <dbReference type="SAM" id="MobiDB-lite"/>
    </source>
</evidence>
<feature type="binding site" evidence="7">
    <location>
        <begin position="354"/>
        <end position="356"/>
    </location>
    <ligand>
        <name>GTP</name>
        <dbReference type="ChEBI" id="CHEBI:37565"/>
    </ligand>
</feature>
<dbReference type="PANTHER" id="PTHR10229">
    <property type="entry name" value="GTP-BINDING PROTEIN HFLX"/>
    <property type="match status" value="1"/>
</dbReference>
<dbReference type="InterPro" id="IPR032305">
    <property type="entry name" value="GTP-bd_M"/>
</dbReference>
<dbReference type="InterPro" id="IPR016496">
    <property type="entry name" value="GTPase_HflX"/>
</dbReference>
<evidence type="ECO:0000256" key="1">
    <source>
        <dbReference type="ARBA" id="ARBA00022490"/>
    </source>
</evidence>
<dbReference type="EMBL" id="SRYE01000003">
    <property type="protein sequence ID" value="TGY62180.1"/>
    <property type="molecule type" value="Genomic_DNA"/>
</dbReference>
<feature type="binding site" evidence="8">
    <location>
        <position position="244"/>
    </location>
    <ligand>
        <name>Mg(2+)</name>
        <dbReference type="ChEBI" id="CHEBI:18420"/>
    </ligand>
</feature>
<dbReference type="RefSeq" id="WP_136012651.1">
    <property type="nucleotide sequence ID" value="NZ_SRYE01000003.1"/>
</dbReference>
<dbReference type="NCBIfam" id="TIGR03156">
    <property type="entry name" value="GTP_HflX"/>
    <property type="match status" value="1"/>
</dbReference>
<keyword evidence="5 6" id="KW-0342">GTP-binding</keyword>
<feature type="region of interest" description="Disordered" evidence="10">
    <location>
        <begin position="429"/>
        <end position="456"/>
    </location>
</feature>
<evidence type="ECO:0000256" key="5">
    <source>
        <dbReference type="ARBA" id="ARBA00023134"/>
    </source>
</evidence>
<dbReference type="Pfam" id="PF13167">
    <property type="entry name" value="GTP-bdg_N"/>
    <property type="match status" value="1"/>
</dbReference>
<keyword evidence="3 6" id="KW-0547">Nucleotide-binding</keyword>
<evidence type="ECO:0000313" key="12">
    <source>
        <dbReference type="EMBL" id="TGY62180.1"/>
    </source>
</evidence>
<protein>
    <recommendedName>
        <fullName evidence="6">GTPase HflX</fullName>
    </recommendedName>
    <alternativeName>
        <fullName evidence="6">GTP-binding protein HflX</fullName>
    </alternativeName>
</protein>
<comment type="subcellular location">
    <subcellularLocation>
        <location evidence="6">Cytoplasm</location>
    </subcellularLocation>
    <text evidence="6">May associate with membranes.</text>
</comment>
<dbReference type="InterPro" id="IPR030394">
    <property type="entry name" value="G_HFLX_dom"/>
</dbReference>
<keyword evidence="13" id="KW-1185">Reference proteome</keyword>
<accession>A0A4V3RR56</accession>
<dbReference type="Gene3D" id="3.40.50.11060">
    <property type="entry name" value="GTPase HflX, N-terminal domain"/>
    <property type="match status" value="1"/>
</dbReference>
<dbReference type="AlphaFoldDB" id="A0A4V3RR56"/>
<dbReference type="InterPro" id="IPR006073">
    <property type="entry name" value="GTP-bd"/>
</dbReference>
<dbReference type="GO" id="GO:0043022">
    <property type="term" value="F:ribosome binding"/>
    <property type="evidence" value="ECO:0007669"/>
    <property type="project" value="TreeGrafter"/>
</dbReference>
<evidence type="ECO:0000256" key="2">
    <source>
        <dbReference type="ARBA" id="ARBA00022723"/>
    </source>
</evidence>
<keyword evidence="1 6" id="KW-0963">Cytoplasm</keyword>
<proteinExistence type="inferred from homology"/>
<dbReference type="PRINTS" id="PR00326">
    <property type="entry name" value="GTP1OBG"/>
</dbReference>
<feature type="binding site" evidence="8">
    <location>
        <position position="224"/>
    </location>
    <ligand>
        <name>Mg(2+)</name>
        <dbReference type="ChEBI" id="CHEBI:18420"/>
    </ligand>
</feature>
<keyword evidence="2 8" id="KW-0479">Metal-binding</keyword>
<dbReference type="GO" id="GO:0005737">
    <property type="term" value="C:cytoplasm"/>
    <property type="evidence" value="ECO:0007669"/>
    <property type="project" value="UniProtKB-SubCell"/>
</dbReference>
<dbReference type="Gene3D" id="6.10.250.2860">
    <property type="match status" value="1"/>
</dbReference>
<organism evidence="12 13">
    <name type="scientific">Muricaecibacterium torontonense</name>
    <dbReference type="NCBI Taxonomy" id="3032871"/>
    <lineage>
        <taxon>Bacteria</taxon>
        <taxon>Bacillati</taxon>
        <taxon>Actinomycetota</taxon>
        <taxon>Coriobacteriia</taxon>
        <taxon>Coriobacteriales</taxon>
        <taxon>Atopobiaceae</taxon>
        <taxon>Muricaecibacterium</taxon>
    </lineage>
</organism>
<comment type="caution">
    <text evidence="12">The sequence shown here is derived from an EMBL/GenBank/DDBJ whole genome shotgun (WGS) entry which is preliminary data.</text>
</comment>
<dbReference type="PANTHER" id="PTHR10229:SF0">
    <property type="entry name" value="GTP-BINDING PROTEIN 6-RELATED"/>
    <property type="match status" value="1"/>
</dbReference>
<feature type="binding site" evidence="7">
    <location>
        <begin position="217"/>
        <end position="224"/>
    </location>
    <ligand>
        <name>GTP</name>
        <dbReference type="ChEBI" id="CHEBI:37565"/>
    </ligand>
</feature>
<dbReference type="GO" id="GO:0046872">
    <property type="term" value="F:metal ion binding"/>
    <property type="evidence" value="ECO:0007669"/>
    <property type="project" value="UniProtKB-KW"/>
</dbReference>
<evidence type="ECO:0000256" key="4">
    <source>
        <dbReference type="ARBA" id="ARBA00022842"/>
    </source>
</evidence>
<evidence type="ECO:0000313" key="13">
    <source>
        <dbReference type="Proteomes" id="UP000310263"/>
    </source>
</evidence>
<feature type="coiled-coil region" evidence="9">
    <location>
        <begin position="177"/>
        <end position="204"/>
    </location>
</feature>
<dbReference type="GO" id="GO:0003924">
    <property type="term" value="F:GTPase activity"/>
    <property type="evidence" value="ECO:0007669"/>
    <property type="project" value="UniProtKB-UniRule"/>
</dbReference>
<dbReference type="PIRSF" id="PIRSF006809">
    <property type="entry name" value="GTP-binding_hflX_prd"/>
    <property type="match status" value="1"/>
</dbReference>
<dbReference type="Pfam" id="PF01926">
    <property type="entry name" value="MMR_HSR1"/>
    <property type="match status" value="1"/>
</dbReference>
<feature type="domain" description="Hflx-type G" evidence="11">
    <location>
        <begin position="211"/>
        <end position="376"/>
    </location>
</feature>
<dbReference type="Pfam" id="PF16360">
    <property type="entry name" value="GTP-bdg_M"/>
    <property type="match status" value="1"/>
</dbReference>
<dbReference type="InterPro" id="IPR027417">
    <property type="entry name" value="P-loop_NTPase"/>
</dbReference>
<evidence type="ECO:0000256" key="8">
    <source>
        <dbReference type="PIRSR" id="PIRSR006809-2"/>
    </source>
</evidence>
<dbReference type="CDD" id="cd01878">
    <property type="entry name" value="HflX"/>
    <property type="match status" value="1"/>
</dbReference>
<feature type="binding site" evidence="7">
    <location>
        <begin position="264"/>
        <end position="267"/>
    </location>
    <ligand>
        <name>GTP</name>
        <dbReference type="ChEBI" id="CHEBI:37565"/>
    </ligand>
</feature>
<feature type="compositionally biased region" description="Basic and acidic residues" evidence="10">
    <location>
        <begin position="429"/>
        <end position="450"/>
    </location>
</feature>
<reference evidence="12 13" key="1">
    <citation type="submission" date="2019-04" db="EMBL/GenBank/DDBJ databases">
        <title>Microbes associate with the intestines of laboratory mice.</title>
        <authorList>
            <person name="Navarre W."/>
            <person name="Wong E."/>
            <person name="Huang K."/>
            <person name="Tropini C."/>
            <person name="Ng K."/>
            <person name="Yu B."/>
        </authorList>
    </citation>
    <scope>NUCLEOTIDE SEQUENCE [LARGE SCALE GENOMIC DNA]</scope>
    <source>
        <strain evidence="12 13">NM07_P-09</strain>
    </source>
</reference>
<dbReference type="GO" id="GO:0005525">
    <property type="term" value="F:GTP binding"/>
    <property type="evidence" value="ECO:0007669"/>
    <property type="project" value="UniProtKB-UniRule"/>
</dbReference>
<name>A0A4V3RR56_9ACTN</name>
<dbReference type="SUPFAM" id="SSF52540">
    <property type="entry name" value="P-loop containing nucleoside triphosphate hydrolases"/>
    <property type="match status" value="1"/>
</dbReference>
<dbReference type="InterPro" id="IPR025121">
    <property type="entry name" value="GTPase_HflX_N"/>
</dbReference>
<evidence type="ECO:0000256" key="9">
    <source>
        <dbReference type="SAM" id="Coils"/>
    </source>
</evidence>
<dbReference type="InterPro" id="IPR042108">
    <property type="entry name" value="GTPase_HflX_N_sf"/>
</dbReference>
<evidence type="ECO:0000256" key="6">
    <source>
        <dbReference type="HAMAP-Rule" id="MF_00900"/>
    </source>
</evidence>
<dbReference type="FunFam" id="3.40.50.11060:FF:000001">
    <property type="entry name" value="GTPase HflX"/>
    <property type="match status" value="1"/>
</dbReference>
<comment type="subunit">
    <text evidence="6">Monomer. Associates with the 50S ribosomal subunit.</text>
</comment>
<feature type="binding site" evidence="7">
    <location>
        <begin position="330"/>
        <end position="333"/>
    </location>
    <ligand>
        <name>GTP</name>
        <dbReference type="ChEBI" id="CHEBI:37565"/>
    </ligand>
</feature>
<evidence type="ECO:0000256" key="7">
    <source>
        <dbReference type="PIRSR" id="PIRSR006809-1"/>
    </source>
</evidence>